<keyword evidence="1" id="KW-0677">Repeat</keyword>
<feature type="domain" description="NACHT" evidence="3">
    <location>
        <begin position="462"/>
        <end position="605"/>
    </location>
</feature>
<evidence type="ECO:0000256" key="2">
    <source>
        <dbReference type="SAM" id="MobiDB-lite"/>
    </source>
</evidence>
<comment type="caution">
    <text evidence="4">The sequence shown here is derived from an EMBL/GenBank/DDBJ whole genome shotgun (WGS) entry which is preliminary data.</text>
</comment>
<dbReference type="EMBL" id="JAACJJ010000017">
    <property type="protein sequence ID" value="KAF5323785.1"/>
    <property type="molecule type" value="Genomic_DNA"/>
</dbReference>
<dbReference type="OrthoDB" id="3210254at2759"/>
<dbReference type="InterPro" id="IPR027417">
    <property type="entry name" value="P-loop_NTPase"/>
</dbReference>
<evidence type="ECO:0000256" key="1">
    <source>
        <dbReference type="ARBA" id="ARBA00022737"/>
    </source>
</evidence>
<dbReference type="PANTHER" id="PTHR10039">
    <property type="entry name" value="AMELOGENIN"/>
    <property type="match status" value="1"/>
</dbReference>
<dbReference type="SUPFAM" id="SSF52540">
    <property type="entry name" value="P-loop containing nucleoside triphosphate hydrolases"/>
    <property type="match status" value="1"/>
</dbReference>
<dbReference type="CDD" id="cd21037">
    <property type="entry name" value="MLKL_NTD"/>
    <property type="match status" value="1"/>
</dbReference>
<reference evidence="4 5" key="1">
    <citation type="journal article" date="2020" name="ISME J.">
        <title>Uncovering the hidden diversity of litter-decomposition mechanisms in mushroom-forming fungi.</title>
        <authorList>
            <person name="Floudas D."/>
            <person name="Bentzer J."/>
            <person name="Ahren D."/>
            <person name="Johansson T."/>
            <person name="Persson P."/>
            <person name="Tunlid A."/>
        </authorList>
    </citation>
    <scope>NUCLEOTIDE SEQUENCE [LARGE SCALE GENOMIC DNA]</scope>
    <source>
        <strain evidence="4 5">CBS 101986</strain>
    </source>
</reference>
<accession>A0A8H5F4S4</accession>
<proteinExistence type="predicted"/>
<dbReference type="Pfam" id="PF24883">
    <property type="entry name" value="NPHP3_N"/>
    <property type="match status" value="1"/>
</dbReference>
<gene>
    <name evidence="4" type="ORF">D9619_012920</name>
</gene>
<dbReference type="PROSITE" id="PS50837">
    <property type="entry name" value="NACHT"/>
    <property type="match status" value="1"/>
</dbReference>
<organism evidence="4 5">
    <name type="scientific">Psilocybe cf. subviscida</name>
    <dbReference type="NCBI Taxonomy" id="2480587"/>
    <lineage>
        <taxon>Eukaryota</taxon>
        <taxon>Fungi</taxon>
        <taxon>Dikarya</taxon>
        <taxon>Basidiomycota</taxon>
        <taxon>Agaricomycotina</taxon>
        <taxon>Agaricomycetes</taxon>
        <taxon>Agaricomycetidae</taxon>
        <taxon>Agaricales</taxon>
        <taxon>Agaricineae</taxon>
        <taxon>Strophariaceae</taxon>
        <taxon>Psilocybe</taxon>
    </lineage>
</organism>
<dbReference type="PANTHER" id="PTHR10039:SF17">
    <property type="entry name" value="FUNGAL STAND N-TERMINAL GOODBYE DOMAIN-CONTAINING PROTEIN-RELATED"/>
    <property type="match status" value="1"/>
</dbReference>
<dbReference type="AlphaFoldDB" id="A0A8H5F4S4"/>
<evidence type="ECO:0000259" key="3">
    <source>
        <dbReference type="PROSITE" id="PS50837"/>
    </source>
</evidence>
<name>A0A8H5F4S4_9AGAR</name>
<feature type="region of interest" description="Disordered" evidence="2">
    <location>
        <begin position="57"/>
        <end position="79"/>
    </location>
</feature>
<dbReference type="InterPro" id="IPR056884">
    <property type="entry name" value="NPHP3-like_N"/>
</dbReference>
<evidence type="ECO:0000313" key="4">
    <source>
        <dbReference type="EMBL" id="KAF5323785.1"/>
    </source>
</evidence>
<dbReference type="Proteomes" id="UP000567179">
    <property type="component" value="Unassembled WGS sequence"/>
</dbReference>
<dbReference type="InterPro" id="IPR059179">
    <property type="entry name" value="MLKL-like_MCAfunc"/>
</dbReference>
<sequence>MQPIEHYRIPTPPNNFQRRATMNRDFQTIFLTNDGARGQASTIRTVFTDHIQSSLSLDAEEFHPRKTGQTGHDKHQRHPYPSLRISQLEHTKQRSLHRLYLSSCLVFRSYPPSALASTATAHPTPIYSRAVEVEPGPYLAPRSNERHSEMGDKHRTDIFVARRRLRICAPGPLISAQPPSRTHVAPQNLQELPAHTDQAADDARRILRWLAVDEAQPTTTALNVARRGDCNAQMRWQYRCPNHRSLQEMNNSSSRVSRAKLKSALVVGLQLAEKGVDGLPIPGVKGCIGGILKIIEQEELREANIDTFNGLVDTITGFREVTVDRLSKERNIPEDLKSNVERLAKKLRDIPVRYEERVGQRSRMRRLKDFISASDHAKALNSLGEDLKNAIQEFQTASVVNIQIMEQKREEDRLMDKLQVEHKAFYNAHRERPIEVCEPDTRVSLLEDVAEWAEGTGPNHPGILWLSGRAGVGKSTVAKTLATRFNDAKILGGSFMFSKPNGVTDGSVVFTTLASQLAHHLPEFRDHLVAAIRAKEPSIKAEIPQQFQDLLAMPLSQLQLAPPITMIILDAFDECAPETLVLVLSLIVENVIRFPFLRIVITSRPENPIQEVMHRFMGRIHEVNIGTISASEDIALYLQRRLRKAYTRIMSSAKQSHAWPADKDLASLVSMANNLFIFAATAVRFIGDERAANPERRLEIILSGQHVGQKHPFSSLDITYQEILRNALPEGEDDVHERFQAVVGTIIFSRWPHSFNSLAEFLAPKYNVDDIRNSLKFLNSVLIVPEDDENKDLQAYHKSFADFITDPKRCTLTEAFLHPSIHHTRSCLRHFEMAESKFGPLSAGNLFRNGQTYESYRNAAKPILDAIEDTFIDWLHHLGALADQAKMGNKTDEVILAMSYRAEAFSASVSEHSNGLEWGSTSGDMFSVSGAWYLHTGKIDPFHPGSASVSSQRPFDHSLPPWVPFNNDDSFKFRNSLRRHRAALKLGTSLTVLRGPPHRFSTLLNHRPQSHQSMVCKKSPSLSTTVLANRVLKHGLTRHGVTHPSAADVLDIEPCELRSSIRSMICRMQINVGF</sequence>
<keyword evidence="5" id="KW-1185">Reference proteome</keyword>
<evidence type="ECO:0000313" key="5">
    <source>
        <dbReference type="Proteomes" id="UP000567179"/>
    </source>
</evidence>
<dbReference type="InterPro" id="IPR007111">
    <property type="entry name" value="NACHT_NTPase"/>
</dbReference>
<dbReference type="Gene3D" id="3.40.50.300">
    <property type="entry name" value="P-loop containing nucleotide triphosphate hydrolases"/>
    <property type="match status" value="1"/>
</dbReference>
<protein>
    <recommendedName>
        <fullName evidence="3">NACHT domain-containing protein</fullName>
    </recommendedName>
</protein>